<evidence type="ECO:0000259" key="1">
    <source>
        <dbReference type="Pfam" id="PF00534"/>
    </source>
</evidence>
<organism evidence="2 3">
    <name type="scientific">Candidatus Nitrospira allomarina</name>
    <dbReference type="NCBI Taxonomy" id="3020900"/>
    <lineage>
        <taxon>Bacteria</taxon>
        <taxon>Pseudomonadati</taxon>
        <taxon>Nitrospirota</taxon>
        <taxon>Nitrospiria</taxon>
        <taxon>Nitrospirales</taxon>
        <taxon>Nitrospiraceae</taxon>
        <taxon>Nitrospira</taxon>
    </lineage>
</organism>
<gene>
    <name evidence="2" type="ORF">PP769_09040</name>
</gene>
<evidence type="ECO:0000313" key="2">
    <source>
        <dbReference type="EMBL" id="WNM59883.1"/>
    </source>
</evidence>
<dbReference type="CDD" id="cd01635">
    <property type="entry name" value="Glycosyltransferase_GTB-type"/>
    <property type="match status" value="1"/>
</dbReference>
<sequence>MGTFVDFVGVAKQAVRHHGGFTMVFRRLWQVLAFEGFPGLKKKIRQLLANRKAFASSGESDEMTQLETAPIIEKYSGSPRAVLAPGALLLGHPYEVLGMGEHVRLSAAACSAAEVPFGIRNVQGEYGIHLADIHQDFPFMDKISRTGAYRANVFHINADEMGNAQIHLGKDLFVDRYNIGYWAWELSHFPEAWCPSLQLVDEVWAPSRFIEQAIADKTASPVIRMPLAVEFPEPHGVRREAFGLPEDRFLFLFFFDFTSYVHRKNPHAVIRAFLQAFPDLSDTRVGLVIKMNGMGLRPKEYQAFLESIDNEDPRIILMDKVLTDRETKSLVKLCDCFLSLHRSEGFGRGLAEAMYLGKPVIATGYSGNLDFTNAHNSCLVDYRLIPVGDQEYPFAKGQKWADPDIEHAVWFMKRVVNEPHYAQTIGQHAADFIKTHHSPLAVGTKYRARLAALKIV</sequence>
<dbReference type="Pfam" id="PF00534">
    <property type="entry name" value="Glycos_transf_1"/>
    <property type="match status" value="1"/>
</dbReference>
<dbReference type="SUPFAM" id="SSF53756">
    <property type="entry name" value="UDP-Glycosyltransferase/glycogen phosphorylase"/>
    <property type="match status" value="1"/>
</dbReference>
<dbReference type="GO" id="GO:0016757">
    <property type="term" value="F:glycosyltransferase activity"/>
    <property type="evidence" value="ECO:0007669"/>
    <property type="project" value="UniProtKB-KW"/>
</dbReference>
<name>A0AA96GJ32_9BACT</name>
<dbReference type="EC" id="2.4.-.-" evidence="2"/>
<keyword evidence="3" id="KW-1185">Reference proteome</keyword>
<keyword evidence="2" id="KW-0808">Transferase</keyword>
<dbReference type="KEGG" id="nall:PP769_09040"/>
<dbReference type="Gene3D" id="3.40.50.2000">
    <property type="entry name" value="Glycogen Phosphorylase B"/>
    <property type="match status" value="1"/>
</dbReference>
<feature type="domain" description="Glycosyl transferase family 1" evidence="1">
    <location>
        <begin position="260"/>
        <end position="373"/>
    </location>
</feature>
<accession>A0AA96GJ32</accession>
<protein>
    <submittedName>
        <fullName evidence="2">Glycosyltransferase</fullName>
        <ecNumber evidence="2">2.4.-.-</ecNumber>
    </submittedName>
</protein>
<dbReference type="AlphaFoldDB" id="A0AA96GJ32"/>
<dbReference type="PANTHER" id="PTHR46656:SF3">
    <property type="entry name" value="PUTATIVE-RELATED"/>
    <property type="match status" value="1"/>
</dbReference>
<proteinExistence type="predicted"/>
<dbReference type="EMBL" id="CP116967">
    <property type="protein sequence ID" value="WNM59883.1"/>
    <property type="molecule type" value="Genomic_DNA"/>
</dbReference>
<reference evidence="2 3" key="1">
    <citation type="submission" date="2023-01" db="EMBL/GenBank/DDBJ databases">
        <title>Cultivation and genomic characterization of new, ubiquitous marine nitrite-oxidizing bacteria from the Nitrospirales.</title>
        <authorList>
            <person name="Mueller A.J."/>
            <person name="Daebeler A."/>
            <person name="Herbold C.W."/>
            <person name="Kirkegaard R.H."/>
            <person name="Daims H."/>
        </authorList>
    </citation>
    <scope>NUCLEOTIDE SEQUENCE [LARGE SCALE GENOMIC DNA]</scope>
    <source>
        <strain evidence="2 3">VA</strain>
    </source>
</reference>
<evidence type="ECO:0000313" key="3">
    <source>
        <dbReference type="Proteomes" id="UP001302719"/>
    </source>
</evidence>
<dbReference type="PANTHER" id="PTHR46656">
    <property type="entry name" value="PUTATIVE-RELATED"/>
    <property type="match status" value="1"/>
</dbReference>
<keyword evidence="2" id="KW-0328">Glycosyltransferase</keyword>
<dbReference type="InterPro" id="IPR001296">
    <property type="entry name" value="Glyco_trans_1"/>
</dbReference>
<dbReference type="Proteomes" id="UP001302719">
    <property type="component" value="Chromosome"/>
</dbReference>
<dbReference type="RefSeq" id="WP_312646766.1">
    <property type="nucleotide sequence ID" value="NZ_CP116967.1"/>
</dbReference>